<name>A0A0G1NJG7_9BACT</name>
<dbReference type="Proteomes" id="UP000034107">
    <property type="component" value="Unassembled WGS sequence"/>
</dbReference>
<gene>
    <name evidence="1" type="ORF">UX31_C0035G0010</name>
</gene>
<sequence>MIRRCTKCQRCKPIAEFTFKSKATGLRHSQCRECTRASLRVHYVKNKSYYLSKTKKRSTKIRTEAKNYIYSYLLMHPCVDCGEKDPVVLEFDHKRDKVKAVSQLIRKGCTLKVIKEEVGKCEVRCANCHRRKTAEDFHWSKKKINNALVA</sequence>
<evidence type="ECO:0000313" key="2">
    <source>
        <dbReference type="Proteomes" id="UP000034107"/>
    </source>
</evidence>
<evidence type="ECO:0000313" key="1">
    <source>
        <dbReference type="EMBL" id="KKU20591.1"/>
    </source>
</evidence>
<proteinExistence type="predicted"/>
<organism evidence="1 2">
    <name type="scientific">Candidatus Nomurabacteria bacterium GW2011_GWA1_46_11</name>
    <dbReference type="NCBI Taxonomy" id="1618732"/>
    <lineage>
        <taxon>Bacteria</taxon>
        <taxon>Candidatus Nomuraibacteriota</taxon>
    </lineage>
</organism>
<comment type="caution">
    <text evidence="1">The sequence shown here is derived from an EMBL/GenBank/DDBJ whole genome shotgun (WGS) entry which is preliminary data.</text>
</comment>
<accession>A0A0G1NJG7</accession>
<dbReference type="AlphaFoldDB" id="A0A0G1NJG7"/>
<dbReference type="EMBL" id="LCLS01000035">
    <property type="protein sequence ID" value="KKU20591.1"/>
    <property type="molecule type" value="Genomic_DNA"/>
</dbReference>
<protein>
    <submittedName>
        <fullName evidence="1">Bacteriophage protein</fullName>
    </submittedName>
</protein>
<reference evidence="1 2" key="1">
    <citation type="journal article" date="2015" name="Nature">
        <title>rRNA introns, odd ribosomes, and small enigmatic genomes across a large radiation of phyla.</title>
        <authorList>
            <person name="Brown C.T."/>
            <person name="Hug L.A."/>
            <person name="Thomas B.C."/>
            <person name="Sharon I."/>
            <person name="Castelle C.J."/>
            <person name="Singh A."/>
            <person name="Wilkins M.J."/>
            <person name="Williams K.H."/>
            <person name="Banfield J.F."/>
        </authorList>
    </citation>
    <scope>NUCLEOTIDE SEQUENCE [LARGE SCALE GENOMIC DNA]</scope>
</reference>